<gene>
    <name evidence="1" type="ORF">UV33_C0017G0002</name>
</gene>
<name>A0A0G1AUP1_9BACT</name>
<accession>A0A0G1AUP1</accession>
<protein>
    <submittedName>
        <fullName evidence="1">Uncharacterized protein</fullName>
    </submittedName>
</protein>
<sequence length="186" mass="20096">MVEINLGSIVKSGVNSACALGITLSGVVPDVNTTGYNIKPVVLTVRPGEQVLLDYQKWEQIVVKPFDEVNILEDISAGPGLPEEIVVAAEAQGIGTKVAPCNLYRKATCPHFDGVKNSVTLSTKLIQEKRTVLVEGNPLSFMPTGGGRVRIIMEATNKATGEVLRRDETVITVLYQNFVPEVYKGE</sequence>
<reference evidence="1 2" key="1">
    <citation type="journal article" date="2015" name="Nature">
        <title>rRNA introns, odd ribosomes, and small enigmatic genomes across a large radiation of phyla.</title>
        <authorList>
            <person name="Brown C.T."/>
            <person name="Hug L.A."/>
            <person name="Thomas B.C."/>
            <person name="Sharon I."/>
            <person name="Castelle C.J."/>
            <person name="Singh A."/>
            <person name="Wilkins M.J."/>
            <person name="Williams K.H."/>
            <person name="Banfield J.F."/>
        </authorList>
    </citation>
    <scope>NUCLEOTIDE SEQUENCE [LARGE SCALE GENOMIC DNA]</scope>
</reference>
<proteinExistence type="predicted"/>
<organism evidence="1 2">
    <name type="scientific">Candidatus Daviesbacteria bacterium GW2011_GWA1_42_6</name>
    <dbReference type="NCBI Taxonomy" id="1618420"/>
    <lineage>
        <taxon>Bacteria</taxon>
        <taxon>Candidatus Daviesiibacteriota</taxon>
    </lineage>
</organism>
<comment type="caution">
    <text evidence="1">The sequence shown here is derived from an EMBL/GenBank/DDBJ whole genome shotgun (WGS) entry which is preliminary data.</text>
</comment>
<evidence type="ECO:0000313" key="1">
    <source>
        <dbReference type="EMBL" id="KKS64820.1"/>
    </source>
</evidence>
<evidence type="ECO:0000313" key="2">
    <source>
        <dbReference type="Proteomes" id="UP000034135"/>
    </source>
</evidence>
<dbReference type="AlphaFoldDB" id="A0A0G1AUP1"/>
<dbReference type="Proteomes" id="UP000034135">
    <property type="component" value="Unassembled WGS sequence"/>
</dbReference>
<dbReference type="EMBL" id="LCEB01000017">
    <property type="protein sequence ID" value="KKS64820.1"/>
    <property type="molecule type" value="Genomic_DNA"/>
</dbReference>